<feature type="transmembrane region" description="Helical" evidence="1">
    <location>
        <begin position="99"/>
        <end position="117"/>
    </location>
</feature>
<dbReference type="EMBL" id="QYAC01000001">
    <property type="protein sequence ID" value="MBL3677914.1"/>
    <property type="molecule type" value="Genomic_DNA"/>
</dbReference>
<evidence type="ECO:0000256" key="1">
    <source>
        <dbReference type="SAM" id="Phobius"/>
    </source>
</evidence>
<feature type="transmembrane region" description="Helical" evidence="1">
    <location>
        <begin position="47"/>
        <end position="69"/>
    </location>
</feature>
<feature type="transmembrane region" description="Helical" evidence="1">
    <location>
        <begin position="172"/>
        <end position="195"/>
    </location>
</feature>
<gene>
    <name evidence="2" type="ORF">D3230_01150</name>
</gene>
<dbReference type="RefSeq" id="WP_202343167.1">
    <property type="nucleotide sequence ID" value="NZ_BAAAPI010000016.1"/>
</dbReference>
<feature type="transmembrane region" description="Helical" evidence="1">
    <location>
        <begin position="20"/>
        <end position="41"/>
    </location>
</feature>
<accession>A0ABS1SBJ5</accession>
<reference evidence="2 3" key="1">
    <citation type="submission" date="2018-09" db="EMBL/GenBank/DDBJ databases">
        <title>Comparative genomics of Leucobacter spp.</title>
        <authorList>
            <person name="Reis A.C."/>
            <person name="Kolvenbach B.A."/>
            <person name="Corvini P.F.X."/>
            <person name="Nunes O.C."/>
        </authorList>
    </citation>
    <scope>NUCLEOTIDE SEQUENCE [LARGE SCALE GENOMIC DNA]</scope>
    <source>
        <strain evidence="2 3">TAN 31504</strain>
    </source>
</reference>
<evidence type="ECO:0000313" key="3">
    <source>
        <dbReference type="Proteomes" id="UP001645859"/>
    </source>
</evidence>
<evidence type="ECO:0000313" key="2">
    <source>
        <dbReference type="EMBL" id="MBL3677914.1"/>
    </source>
</evidence>
<keyword evidence="1" id="KW-0812">Transmembrane</keyword>
<proteinExistence type="predicted"/>
<feature type="transmembrane region" description="Helical" evidence="1">
    <location>
        <begin position="123"/>
        <end position="141"/>
    </location>
</feature>
<comment type="caution">
    <text evidence="2">The sequence shown here is derived from an EMBL/GenBank/DDBJ whole genome shotgun (WGS) entry which is preliminary data.</text>
</comment>
<dbReference type="Proteomes" id="UP001645859">
    <property type="component" value="Unassembled WGS sequence"/>
</dbReference>
<keyword evidence="1" id="KW-0472">Membrane</keyword>
<keyword evidence="1" id="KW-1133">Transmembrane helix</keyword>
<feature type="transmembrane region" description="Helical" evidence="1">
    <location>
        <begin position="148"/>
        <end position="166"/>
    </location>
</feature>
<protein>
    <submittedName>
        <fullName evidence="2">Uncharacterized protein</fullName>
    </submittedName>
</protein>
<organism evidence="2 3">
    <name type="scientific">Leucobacter chromiireducens subsp. solipictus</name>
    <dbReference type="NCBI Taxonomy" id="398235"/>
    <lineage>
        <taxon>Bacteria</taxon>
        <taxon>Bacillati</taxon>
        <taxon>Actinomycetota</taxon>
        <taxon>Actinomycetes</taxon>
        <taxon>Micrococcales</taxon>
        <taxon>Microbacteriaceae</taxon>
        <taxon>Leucobacter</taxon>
    </lineage>
</organism>
<keyword evidence="3" id="KW-1185">Reference proteome</keyword>
<sequence length="215" mass="23298">MTSRRQDATRDSPEHLGNAARAIAFFPLLMSVYAVFYAAWWPFAWGFWGAGAFLVAALLALAFAVRGIAQMQHSARFAPPTDGPSDPENQRRTTAITRINSIAHPVWILGSIVLLALGRGRWVLPLMVVVIGLHFIPMARIMDRRIDYVLGPGSALFGVAAALLAQDPTVPWLTVFGVAGVGGALATLTYAWALARDYRRLSVRAGLPFPDAAET</sequence>
<name>A0ABS1SBJ5_9MICO</name>